<dbReference type="Proteomes" id="UP001458880">
    <property type="component" value="Unassembled WGS sequence"/>
</dbReference>
<comment type="caution">
    <text evidence="1">The sequence shown here is derived from an EMBL/GenBank/DDBJ whole genome shotgun (WGS) entry which is preliminary data.</text>
</comment>
<dbReference type="InterPro" id="IPR005312">
    <property type="entry name" value="DUF1759"/>
</dbReference>
<proteinExistence type="predicted"/>
<evidence type="ECO:0008006" key="3">
    <source>
        <dbReference type="Google" id="ProtNLM"/>
    </source>
</evidence>
<keyword evidence="2" id="KW-1185">Reference proteome</keyword>
<dbReference type="Pfam" id="PF03564">
    <property type="entry name" value="DUF1759"/>
    <property type="match status" value="1"/>
</dbReference>
<dbReference type="EMBL" id="JASPKY010000266">
    <property type="protein sequence ID" value="KAK9712250.1"/>
    <property type="molecule type" value="Genomic_DNA"/>
</dbReference>
<evidence type="ECO:0000313" key="2">
    <source>
        <dbReference type="Proteomes" id="UP001458880"/>
    </source>
</evidence>
<name>A0AAW1K215_POPJA</name>
<protein>
    <recommendedName>
        <fullName evidence="3">Gag protein</fullName>
    </recommendedName>
</protein>
<gene>
    <name evidence="1" type="ORF">QE152_g24985</name>
</gene>
<dbReference type="PANTHER" id="PTHR22954">
    <property type="entry name" value="RETROVIRAL PROTEASE-RELATED"/>
    <property type="match status" value="1"/>
</dbReference>
<dbReference type="PANTHER" id="PTHR22954:SF3">
    <property type="entry name" value="PROTEIN CBG08539"/>
    <property type="match status" value="1"/>
</dbReference>
<dbReference type="AlphaFoldDB" id="A0AAW1K215"/>
<evidence type="ECO:0000313" key="1">
    <source>
        <dbReference type="EMBL" id="KAK9712250.1"/>
    </source>
</evidence>
<reference evidence="1 2" key="1">
    <citation type="journal article" date="2024" name="BMC Genomics">
        <title>De novo assembly and annotation of Popillia japonica's genome with initial clues to its potential as an invasive pest.</title>
        <authorList>
            <person name="Cucini C."/>
            <person name="Boschi S."/>
            <person name="Funari R."/>
            <person name="Cardaioli E."/>
            <person name="Iannotti N."/>
            <person name="Marturano G."/>
            <person name="Paoli F."/>
            <person name="Bruttini M."/>
            <person name="Carapelli A."/>
            <person name="Frati F."/>
            <person name="Nardi F."/>
        </authorList>
    </citation>
    <scope>NUCLEOTIDE SEQUENCE [LARGE SCALE GENOMIC DNA]</scope>
    <source>
        <strain evidence="1">DMR45628</strain>
    </source>
</reference>
<accession>A0AAW1K215</accession>
<organism evidence="1 2">
    <name type="scientific">Popillia japonica</name>
    <name type="common">Japanese beetle</name>
    <dbReference type="NCBI Taxonomy" id="7064"/>
    <lineage>
        <taxon>Eukaryota</taxon>
        <taxon>Metazoa</taxon>
        <taxon>Ecdysozoa</taxon>
        <taxon>Arthropoda</taxon>
        <taxon>Hexapoda</taxon>
        <taxon>Insecta</taxon>
        <taxon>Pterygota</taxon>
        <taxon>Neoptera</taxon>
        <taxon>Endopterygota</taxon>
        <taxon>Coleoptera</taxon>
        <taxon>Polyphaga</taxon>
        <taxon>Scarabaeiformia</taxon>
        <taxon>Scarabaeidae</taxon>
        <taxon>Rutelinae</taxon>
        <taxon>Popillia</taxon>
    </lineage>
</organism>
<sequence>MKSVAGEEATENESCDETREVYTTASGHASNSVNIKLPTIKLPKFEGKYSNWLEFRDTYESLIHTNASINEIQKFHYLRASLEGSAAQVIHSLEFTARNYAVAWEALLDRYNNNRLLVMNHVQGLFNIESISKESAESLRKIIDSVSKNLRALEQLDQPTSNWDTLIVYLITSKLDAVTLREWENYKSDKNVPNFSDLKTFLKARADLFRNS</sequence>